<evidence type="ECO:0000313" key="5">
    <source>
        <dbReference type="Proteomes" id="UP001583172"/>
    </source>
</evidence>
<feature type="domain" description="NmrA-like" evidence="3">
    <location>
        <begin position="4"/>
        <end position="260"/>
    </location>
</feature>
<dbReference type="PANTHER" id="PTHR42748:SF28">
    <property type="entry name" value="NMRA-LIKE DOMAIN-CONTAINING PROTEIN"/>
    <property type="match status" value="1"/>
</dbReference>
<keyword evidence="5" id="KW-1185">Reference proteome</keyword>
<reference evidence="4 5" key="1">
    <citation type="journal article" date="2024" name="Commun. Biol.">
        <title>Comparative genomic analysis of thermophilic fungi reveals convergent evolutionary adaptations and gene losses.</title>
        <authorList>
            <person name="Steindorff A.S."/>
            <person name="Aguilar-Pontes M.V."/>
            <person name="Robinson A.J."/>
            <person name="Andreopoulos B."/>
            <person name="LaButti K."/>
            <person name="Kuo A."/>
            <person name="Mondo S."/>
            <person name="Riley R."/>
            <person name="Otillar R."/>
            <person name="Haridas S."/>
            <person name="Lipzen A."/>
            <person name="Grimwood J."/>
            <person name="Schmutz J."/>
            <person name="Clum A."/>
            <person name="Reid I.D."/>
            <person name="Moisan M.C."/>
            <person name="Butler G."/>
            <person name="Nguyen T.T.M."/>
            <person name="Dewar K."/>
            <person name="Conant G."/>
            <person name="Drula E."/>
            <person name="Henrissat B."/>
            <person name="Hansel C."/>
            <person name="Singer S."/>
            <person name="Hutchinson M.I."/>
            <person name="de Vries R.P."/>
            <person name="Natvig D.O."/>
            <person name="Powell A.J."/>
            <person name="Tsang A."/>
            <person name="Grigoriev I.V."/>
        </authorList>
    </citation>
    <scope>NUCLEOTIDE SEQUENCE [LARGE SCALE GENOMIC DNA]</scope>
    <source>
        <strain evidence="4 5">CBS 620.91</strain>
    </source>
</reference>
<dbReference type="SUPFAM" id="SSF51735">
    <property type="entry name" value="NAD(P)-binding Rossmann-fold domains"/>
    <property type="match status" value="1"/>
</dbReference>
<proteinExistence type="inferred from homology"/>
<evidence type="ECO:0000313" key="4">
    <source>
        <dbReference type="EMBL" id="KAL1837787.1"/>
    </source>
</evidence>
<comment type="caution">
    <text evidence="4">The sequence shown here is derived from an EMBL/GenBank/DDBJ whole genome shotgun (WGS) entry which is preliminary data.</text>
</comment>
<dbReference type="Gene3D" id="3.90.25.10">
    <property type="entry name" value="UDP-galactose 4-epimerase, domain 1"/>
    <property type="match status" value="1"/>
</dbReference>
<dbReference type="Gene3D" id="3.40.50.720">
    <property type="entry name" value="NAD(P)-binding Rossmann-like Domain"/>
    <property type="match status" value="1"/>
</dbReference>
<dbReference type="Pfam" id="PF05368">
    <property type="entry name" value="NmrA"/>
    <property type="match status" value="1"/>
</dbReference>
<comment type="similarity">
    <text evidence="1">Belongs to the NmrA-type oxidoreductase family.</text>
</comment>
<organism evidence="4 5">
    <name type="scientific">Humicola insolens</name>
    <name type="common">Soft-rot fungus</name>
    <dbReference type="NCBI Taxonomy" id="85995"/>
    <lineage>
        <taxon>Eukaryota</taxon>
        <taxon>Fungi</taxon>
        <taxon>Dikarya</taxon>
        <taxon>Ascomycota</taxon>
        <taxon>Pezizomycotina</taxon>
        <taxon>Sordariomycetes</taxon>
        <taxon>Sordariomycetidae</taxon>
        <taxon>Sordariales</taxon>
        <taxon>Chaetomiaceae</taxon>
        <taxon>Mycothermus</taxon>
    </lineage>
</organism>
<dbReference type="Proteomes" id="UP001583172">
    <property type="component" value="Unassembled WGS sequence"/>
</dbReference>
<name>A0ABR3V7T7_HUMIN</name>
<gene>
    <name evidence="4" type="ORF">VTJ49DRAFT_3397</name>
</gene>
<evidence type="ECO:0000256" key="2">
    <source>
        <dbReference type="ARBA" id="ARBA00022857"/>
    </source>
</evidence>
<evidence type="ECO:0000259" key="3">
    <source>
        <dbReference type="Pfam" id="PF05368"/>
    </source>
</evidence>
<dbReference type="InterPro" id="IPR036291">
    <property type="entry name" value="NAD(P)-bd_dom_sf"/>
</dbReference>
<dbReference type="PANTHER" id="PTHR42748">
    <property type="entry name" value="NITROGEN METABOLITE REPRESSION PROTEIN NMRA FAMILY MEMBER"/>
    <property type="match status" value="1"/>
</dbReference>
<sequence length="325" mass="35989">MSNTKLIVVTGATGAQGGGVVNVMKKTPGWRIRAVTRNPESDAAKQLMADGTIEVVRADYDDEASLGAAAIFAVTNFWEPLFPSGASQHEAGAIEERHGMNLARAAAQTSTLEHYLWSTQPSAREATAGEHEVPHLDYKARVDERIREELPELAAKTTYLYFGYYPQNMVYFPLLRPVEDPETGSHIQTLPMDPDSKILVAGDMTVNPGIWVRQILATAPAAEGKYTRIALERLSFREMMDGWSAATGRKGVIRQVSEEEWTRMWGVAGTELAWQFRFGEMCDPWAKREGDGKEFVGPEELGIDPKEVVGFEETVRGLVRKGLVM</sequence>
<dbReference type="InterPro" id="IPR051164">
    <property type="entry name" value="NmrA-like_oxidored"/>
</dbReference>
<dbReference type="EMBL" id="JAZGSY010000263">
    <property type="protein sequence ID" value="KAL1837787.1"/>
    <property type="molecule type" value="Genomic_DNA"/>
</dbReference>
<evidence type="ECO:0000256" key="1">
    <source>
        <dbReference type="ARBA" id="ARBA00006328"/>
    </source>
</evidence>
<accession>A0ABR3V7T7</accession>
<keyword evidence="2" id="KW-0521">NADP</keyword>
<dbReference type="InterPro" id="IPR008030">
    <property type="entry name" value="NmrA-like"/>
</dbReference>
<protein>
    <recommendedName>
        <fullName evidence="3">NmrA-like domain-containing protein</fullName>
    </recommendedName>
</protein>